<name>A0ABU6XE00_9FABA</name>
<organism evidence="1 2">
    <name type="scientific">Stylosanthes scabra</name>
    <dbReference type="NCBI Taxonomy" id="79078"/>
    <lineage>
        <taxon>Eukaryota</taxon>
        <taxon>Viridiplantae</taxon>
        <taxon>Streptophyta</taxon>
        <taxon>Embryophyta</taxon>
        <taxon>Tracheophyta</taxon>
        <taxon>Spermatophyta</taxon>
        <taxon>Magnoliopsida</taxon>
        <taxon>eudicotyledons</taxon>
        <taxon>Gunneridae</taxon>
        <taxon>Pentapetalae</taxon>
        <taxon>rosids</taxon>
        <taxon>fabids</taxon>
        <taxon>Fabales</taxon>
        <taxon>Fabaceae</taxon>
        <taxon>Papilionoideae</taxon>
        <taxon>50 kb inversion clade</taxon>
        <taxon>dalbergioids sensu lato</taxon>
        <taxon>Dalbergieae</taxon>
        <taxon>Pterocarpus clade</taxon>
        <taxon>Stylosanthes</taxon>
    </lineage>
</organism>
<gene>
    <name evidence="1" type="ORF">PIB30_039694</name>
</gene>
<dbReference type="Proteomes" id="UP001341840">
    <property type="component" value="Unassembled WGS sequence"/>
</dbReference>
<evidence type="ECO:0000313" key="2">
    <source>
        <dbReference type="Proteomes" id="UP001341840"/>
    </source>
</evidence>
<evidence type="ECO:0000313" key="1">
    <source>
        <dbReference type="EMBL" id="MED6195626.1"/>
    </source>
</evidence>
<comment type="caution">
    <text evidence="1">The sequence shown here is derived from an EMBL/GenBank/DDBJ whole genome shotgun (WGS) entry which is preliminary data.</text>
</comment>
<accession>A0ABU6XE00</accession>
<protein>
    <submittedName>
        <fullName evidence="1">Uncharacterized protein</fullName>
    </submittedName>
</protein>
<sequence length="167" mass="19116">MNKPEFCLEFTERRRRKRFGEDVCYLLGGRIVGEVQSGKVVKEDDRRVWTRLSEFVQQIHDLLDFSEGRSKCTVLSLCGTMAHGGLLRALPRDEVRVEEDAIAFVDLWSSGSHAQSESEKMVNLSYLLLWNCNVSDCVPDKYLRTCLTASQCSRQGFAMNWLSLLTE</sequence>
<dbReference type="EMBL" id="JASCZI010211659">
    <property type="protein sequence ID" value="MED6195626.1"/>
    <property type="molecule type" value="Genomic_DNA"/>
</dbReference>
<reference evidence="1 2" key="1">
    <citation type="journal article" date="2023" name="Plants (Basel)">
        <title>Bridging the Gap: Combining Genomics and Transcriptomics Approaches to Understand Stylosanthes scabra, an Orphan Legume from the Brazilian Caatinga.</title>
        <authorList>
            <person name="Ferreira-Neto J.R.C."/>
            <person name="da Silva M.D."/>
            <person name="Binneck E."/>
            <person name="de Melo N.F."/>
            <person name="da Silva R.H."/>
            <person name="de Melo A.L.T.M."/>
            <person name="Pandolfi V."/>
            <person name="Bustamante F.O."/>
            <person name="Brasileiro-Vidal A.C."/>
            <person name="Benko-Iseppon A.M."/>
        </authorList>
    </citation>
    <scope>NUCLEOTIDE SEQUENCE [LARGE SCALE GENOMIC DNA]</scope>
    <source>
        <tissue evidence="1">Leaves</tissue>
    </source>
</reference>
<keyword evidence="2" id="KW-1185">Reference proteome</keyword>
<proteinExistence type="predicted"/>